<protein>
    <submittedName>
        <fullName evidence="2">Unannotated protein</fullName>
    </submittedName>
</protein>
<sequence>MKKRLSLLTVLFVVLSALAPVGTAHAKGGDGPDDDGPLCWLLAWGCDDEDEDDDDGVVTTQPAYLIQGVAVDGNGKGVDNVAVQALDASTGKPVATALTYASARRTGPQHGYFYLWVDRGVYDVVLVKRGYDATFLSDVSVRSAKPVSLGELRLDLRDWPTSTVAEVLDPVVAPRQSVVVSVAVDSKRAKVTGGRVVVLDGGKVLATQRLARTDQGVATLDLGRLPRGTHKLSVEYRGVDGLKSSKAKTLKVVVAKPGAGRR</sequence>
<evidence type="ECO:0000313" key="2">
    <source>
        <dbReference type="EMBL" id="CAB4762089.1"/>
    </source>
</evidence>
<accession>A0A6J6UU06</accession>
<dbReference type="Pfam" id="PF16640">
    <property type="entry name" value="Big_3_5"/>
    <property type="match status" value="1"/>
</dbReference>
<reference evidence="2" key="1">
    <citation type="submission" date="2020-05" db="EMBL/GenBank/DDBJ databases">
        <authorList>
            <person name="Chiriac C."/>
            <person name="Salcher M."/>
            <person name="Ghai R."/>
            <person name="Kavagutti S V."/>
        </authorList>
    </citation>
    <scope>NUCLEOTIDE SEQUENCE</scope>
</reference>
<dbReference type="EMBL" id="CAEZYQ010000026">
    <property type="protein sequence ID" value="CAB4762089.1"/>
    <property type="molecule type" value="Genomic_DNA"/>
</dbReference>
<dbReference type="AlphaFoldDB" id="A0A6J6UU06"/>
<dbReference type="Gene3D" id="2.60.40.10">
    <property type="entry name" value="Immunoglobulins"/>
    <property type="match status" value="1"/>
</dbReference>
<feature type="domain" description="Bacterial Ig-like" evidence="1">
    <location>
        <begin position="174"/>
        <end position="254"/>
    </location>
</feature>
<proteinExistence type="predicted"/>
<dbReference type="InterPro" id="IPR013783">
    <property type="entry name" value="Ig-like_fold"/>
</dbReference>
<gene>
    <name evidence="2" type="ORF">UFOPK2761_02722</name>
</gene>
<organism evidence="2">
    <name type="scientific">freshwater metagenome</name>
    <dbReference type="NCBI Taxonomy" id="449393"/>
    <lineage>
        <taxon>unclassified sequences</taxon>
        <taxon>metagenomes</taxon>
        <taxon>ecological metagenomes</taxon>
    </lineage>
</organism>
<dbReference type="InterPro" id="IPR032109">
    <property type="entry name" value="Big_3_5"/>
</dbReference>
<evidence type="ECO:0000259" key="1">
    <source>
        <dbReference type="Pfam" id="PF16640"/>
    </source>
</evidence>
<name>A0A6J6UU06_9ZZZZ</name>